<dbReference type="InterPro" id="IPR029063">
    <property type="entry name" value="SAM-dependent_MTases_sf"/>
</dbReference>
<organism evidence="3 4">
    <name type="scientific">Microbulbifer halophilus</name>
    <dbReference type="NCBI Taxonomy" id="453963"/>
    <lineage>
        <taxon>Bacteria</taxon>
        <taxon>Pseudomonadati</taxon>
        <taxon>Pseudomonadota</taxon>
        <taxon>Gammaproteobacteria</taxon>
        <taxon>Cellvibrionales</taxon>
        <taxon>Microbulbiferaceae</taxon>
        <taxon>Microbulbifer</taxon>
    </lineage>
</organism>
<comment type="caution">
    <text evidence="3">The sequence shown here is derived from an EMBL/GenBank/DDBJ whole genome shotgun (WGS) entry which is preliminary data.</text>
</comment>
<dbReference type="Proteomes" id="UP001597425">
    <property type="component" value="Unassembled WGS sequence"/>
</dbReference>
<evidence type="ECO:0000256" key="1">
    <source>
        <dbReference type="HAMAP-Rule" id="MF_02057"/>
    </source>
</evidence>
<dbReference type="PANTHER" id="PTHR43861">
    <property type="entry name" value="TRANS-ACONITATE 2-METHYLTRANSFERASE-RELATED"/>
    <property type="match status" value="1"/>
</dbReference>
<name>A0ABW5EEK3_9GAMM</name>
<protein>
    <recommendedName>
        <fullName evidence="1">tRNA 5-carboxymethoxyuridine methyltransferase</fullName>
        <ecNumber evidence="1">2.1.1.-</ecNumber>
    </recommendedName>
    <alternativeName>
        <fullName evidence="1">cmo5U methyltransferase</fullName>
    </alternativeName>
</protein>
<keyword evidence="1" id="KW-0819">tRNA processing</keyword>
<dbReference type="Pfam" id="PF08241">
    <property type="entry name" value="Methyltransf_11"/>
    <property type="match status" value="1"/>
</dbReference>
<keyword evidence="4" id="KW-1185">Reference proteome</keyword>
<accession>A0ABW5EEK3</accession>
<dbReference type="CDD" id="cd02440">
    <property type="entry name" value="AdoMet_MTases"/>
    <property type="match status" value="1"/>
</dbReference>
<dbReference type="GO" id="GO:0032259">
    <property type="term" value="P:methylation"/>
    <property type="evidence" value="ECO:0007669"/>
    <property type="project" value="UniProtKB-KW"/>
</dbReference>
<evidence type="ECO:0000313" key="4">
    <source>
        <dbReference type="Proteomes" id="UP001597425"/>
    </source>
</evidence>
<dbReference type="Gene3D" id="3.40.50.150">
    <property type="entry name" value="Vaccinia Virus protein VP39"/>
    <property type="match status" value="1"/>
</dbReference>
<evidence type="ECO:0000259" key="2">
    <source>
        <dbReference type="Pfam" id="PF08241"/>
    </source>
</evidence>
<sequence length="267" mass="30063">MSDRNFDDLAHRFRKRIYGGLKGDIRLAVLNRELAPVLAGEPGALLKVVDAGGGQGQFAMDLAAAGHRVFLADISAQMLAQAGERVEERKLQDRVTLLHRPLQELPGLPEVREADLVLCHAVLEWLEKPGEAIRRLRDLLRPGGHLSLTFYNRRGLEYRLLQRGSFRQLDRNINSGHWGGHPGSLTPQNPLLLEWIEDWLAQAGLSVVAHSGIRCFSDFMEESIRDSLPAAAIVEKELAYSRVAPYRELARYIHLLCRWDYRHSGPA</sequence>
<feature type="binding site" evidence="1">
    <location>
        <begin position="52"/>
        <end position="53"/>
    </location>
    <ligand>
        <name>S-adenosyl-L-methionine</name>
        <dbReference type="ChEBI" id="CHEBI:59789"/>
    </ligand>
</feature>
<comment type="function">
    <text evidence="1">Catalyzes the methylation of 5-carboxymethoxyuridine (cmo5U) to form 5-methoxycarbonylmethoxyuridine (mcmo5U) at position 34 in tRNAs.</text>
</comment>
<feature type="binding site" evidence="1">
    <location>
        <position position="120"/>
    </location>
    <ligand>
        <name>S-adenosyl-L-methionine</name>
        <dbReference type="ChEBI" id="CHEBI:59789"/>
    </ligand>
</feature>
<dbReference type="SUPFAM" id="SSF53335">
    <property type="entry name" value="S-adenosyl-L-methionine-dependent methyltransferases"/>
    <property type="match status" value="1"/>
</dbReference>
<dbReference type="EMBL" id="JBHUJD010000019">
    <property type="protein sequence ID" value="MFD2311539.1"/>
    <property type="molecule type" value="Genomic_DNA"/>
</dbReference>
<evidence type="ECO:0000313" key="3">
    <source>
        <dbReference type="EMBL" id="MFD2311539.1"/>
    </source>
</evidence>
<keyword evidence="1 3" id="KW-0489">Methyltransferase</keyword>
<keyword evidence="1" id="KW-0808">Transferase</keyword>
<keyword evidence="1" id="KW-0949">S-adenosyl-L-methionine</keyword>
<comment type="caution">
    <text evidence="1">Lacks conserved residue(s) required for the propagation of feature annotation.</text>
</comment>
<proteinExistence type="inferred from homology"/>
<dbReference type="InterPro" id="IPR033664">
    <property type="entry name" value="Cmo5U_methylTrfase"/>
</dbReference>
<dbReference type="HAMAP" id="MF_02057">
    <property type="entry name" value="tRNA_methyltr_CmoM"/>
    <property type="match status" value="1"/>
</dbReference>
<dbReference type="EC" id="2.1.1.-" evidence="1"/>
<dbReference type="RefSeq" id="WP_265722308.1">
    <property type="nucleotide sequence ID" value="NZ_JAPIVK010000021.1"/>
</dbReference>
<feature type="domain" description="Methyltransferase type 11" evidence="2">
    <location>
        <begin position="49"/>
        <end position="147"/>
    </location>
</feature>
<comment type="similarity">
    <text evidence="1">Belongs to the class I-like SAM-binding methyltransferase superfamily. CmoM family.</text>
</comment>
<comment type="catalytic activity">
    <reaction evidence="1">
        <text>5-carboxymethoxyuridine(34) in tRNA + S-adenosyl-L-methionine = 5-methoxycarbonylmethoxyuridine(34) in tRNA + S-adenosyl-L-homocysteine</text>
        <dbReference type="Rhea" id="RHEA:54080"/>
        <dbReference type="Rhea" id="RHEA-COMP:13383"/>
        <dbReference type="Rhea" id="RHEA-COMP:13781"/>
        <dbReference type="ChEBI" id="CHEBI:57856"/>
        <dbReference type="ChEBI" id="CHEBI:59789"/>
        <dbReference type="ChEBI" id="CHEBI:136879"/>
        <dbReference type="ChEBI" id="CHEBI:138053"/>
    </reaction>
</comment>
<dbReference type="GO" id="GO:0008168">
    <property type="term" value="F:methyltransferase activity"/>
    <property type="evidence" value="ECO:0007669"/>
    <property type="project" value="UniProtKB-KW"/>
</dbReference>
<gene>
    <name evidence="1" type="primary">cmoM</name>
    <name evidence="3" type="ORF">ACFSKX_14015</name>
</gene>
<feature type="binding site" evidence="1">
    <location>
        <position position="26"/>
    </location>
    <ligand>
        <name>S-adenosyl-L-methionine</name>
        <dbReference type="ChEBI" id="CHEBI:59789"/>
    </ligand>
</feature>
<dbReference type="InterPro" id="IPR013216">
    <property type="entry name" value="Methyltransf_11"/>
</dbReference>
<reference evidence="4" key="1">
    <citation type="journal article" date="2019" name="Int. J. Syst. Evol. Microbiol.">
        <title>The Global Catalogue of Microorganisms (GCM) 10K type strain sequencing project: providing services to taxonomists for standard genome sequencing and annotation.</title>
        <authorList>
            <consortium name="The Broad Institute Genomics Platform"/>
            <consortium name="The Broad Institute Genome Sequencing Center for Infectious Disease"/>
            <person name="Wu L."/>
            <person name="Ma J."/>
        </authorList>
    </citation>
    <scope>NUCLEOTIDE SEQUENCE [LARGE SCALE GENOMIC DNA]</scope>
    <source>
        <strain evidence="4">KCTC 12848</strain>
    </source>
</reference>
<feature type="binding site" evidence="1">
    <location>
        <position position="73"/>
    </location>
    <ligand>
        <name>S-adenosyl-L-methionine</name>
        <dbReference type="ChEBI" id="CHEBI:59789"/>
    </ligand>
</feature>